<keyword evidence="3" id="KW-1185">Reference proteome</keyword>
<dbReference type="PANTHER" id="PTHR20935:SF0">
    <property type="entry name" value="SERINE_THREONINE-PROTEIN PHOSPHATASE PGAM5, MITOCHONDRIAL"/>
    <property type="match status" value="1"/>
</dbReference>
<dbReference type="SUPFAM" id="SSF53254">
    <property type="entry name" value="Phosphoglycerate mutase-like"/>
    <property type="match status" value="1"/>
</dbReference>
<protein>
    <submittedName>
        <fullName evidence="2">Histidine phosphatase family protein</fullName>
        <ecNumber evidence="2">3.1.3.-</ecNumber>
    </submittedName>
</protein>
<gene>
    <name evidence="2" type="ORF">U5817_16910</name>
</gene>
<reference evidence="2 3" key="1">
    <citation type="submission" date="2023-12" db="EMBL/GenBank/DDBJ databases">
        <title>A. evansii MAY27, complete genome.</title>
        <authorList>
            <person name="Wang Y."/>
        </authorList>
    </citation>
    <scope>NUCLEOTIDE SEQUENCE [LARGE SCALE GENOMIC DNA]</scope>
    <source>
        <strain evidence="2 3">MAY27</strain>
    </source>
</reference>
<dbReference type="CDD" id="cd07067">
    <property type="entry name" value="HP_PGM_like"/>
    <property type="match status" value="1"/>
</dbReference>
<proteinExistence type="predicted"/>
<evidence type="ECO:0000256" key="1">
    <source>
        <dbReference type="ARBA" id="ARBA00022801"/>
    </source>
</evidence>
<dbReference type="InterPro" id="IPR051021">
    <property type="entry name" value="Mito_Ser/Thr_phosphatase"/>
</dbReference>
<dbReference type="SMART" id="SM00855">
    <property type="entry name" value="PGAM"/>
    <property type="match status" value="1"/>
</dbReference>
<sequence>MSILLFMRHGQAAFGETRYDVLSEVGVAQARATGAWMRERGDALATVWHGPRQRHVETAAQLLSGAGTGREAQLVPGLDEFAEGEEVLDAASLLFGRPMSGPGAPSRAEQLRCYEAAYEAWSRGEVDIAGRASYGEFRRGVRQWMQDVVAAPGAPSGQQILAVTSGGVIAAAVCDVLGLPDTQWCALVRVINNASTTEIVFSKGRVGLRTFNGSAHLKRELTSPI</sequence>
<organism evidence="2 3">
    <name type="scientific">Aromatoleum evansii</name>
    <name type="common">Azoarcus evansii</name>
    <dbReference type="NCBI Taxonomy" id="59406"/>
    <lineage>
        <taxon>Bacteria</taxon>
        <taxon>Pseudomonadati</taxon>
        <taxon>Pseudomonadota</taxon>
        <taxon>Betaproteobacteria</taxon>
        <taxon>Rhodocyclales</taxon>
        <taxon>Rhodocyclaceae</taxon>
        <taxon>Aromatoleum</taxon>
    </lineage>
</organism>
<keyword evidence="1 2" id="KW-0378">Hydrolase</keyword>
<dbReference type="PANTHER" id="PTHR20935">
    <property type="entry name" value="PHOSPHOGLYCERATE MUTASE-RELATED"/>
    <property type="match status" value="1"/>
</dbReference>
<dbReference type="InterPro" id="IPR029033">
    <property type="entry name" value="His_PPase_superfam"/>
</dbReference>
<name>A0ABZ1AG83_AROEV</name>
<dbReference type="Gene3D" id="3.40.50.1240">
    <property type="entry name" value="Phosphoglycerate mutase-like"/>
    <property type="match status" value="1"/>
</dbReference>
<dbReference type="Pfam" id="PF00300">
    <property type="entry name" value="His_Phos_1"/>
    <property type="match status" value="2"/>
</dbReference>
<dbReference type="EMBL" id="CP141259">
    <property type="protein sequence ID" value="WRL44882.1"/>
    <property type="molecule type" value="Genomic_DNA"/>
</dbReference>
<dbReference type="RefSeq" id="WP_169132899.1">
    <property type="nucleotide sequence ID" value="NZ_CAWPLS010000012.1"/>
</dbReference>
<dbReference type="Proteomes" id="UP001626593">
    <property type="component" value="Chromosome"/>
</dbReference>
<dbReference type="GO" id="GO:0016787">
    <property type="term" value="F:hydrolase activity"/>
    <property type="evidence" value="ECO:0007669"/>
    <property type="project" value="UniProtKB-KW"/>
</dbReference>
<dbReference type="InterPro" id="IPR013078">
    <property type="entry name" value="His_Pase_superF_clade-1"/>
</dbReference>
<evidence type="ECO:0000313" key="3">
    <source>
        <dbReference type="Proteomes" id="UP001626593"/>
    </source>
</evidence>
<dbReference type="EC" id="3.1.3.-" evidence="2"/>
<accession>A0ABZ1AG83</accession>
<evidence type="ECO:0000313" key="2">
    <source>
        <dbReference type="EMBL" id="WRL44882.1"/>
    </source>
</evidence>